<evidence type="ECO:0000256" key="1">
    <source>
        <dbReference type="ARBA" id="ARBA00004123"/>
    </source>
</evidence>
<dbReference type="FunFam" id="2.30.30.140:FF:000007">
    <property type="entry name" value="Lethal(3)malignant brain tumor-like protein 1"/>
    <property type="match status" value="1"/>
</dbReference>
<dbReference type="PROSITE" id="PS51079">
    <property type="entry name" value="MBT"/>
    <property type="match status" value="2"/>
</dbReference>
<dbReference type="SUPFAM" id="SSF63748">
    <property type="entry name" value="Tudor/PWWP/MBT"/>
    <property type="match status" value="2"/>
</dbReference>
<keyword evidence="5" id="KW-0862">Zinc</keyword>
<dbReference type="GO" id="GO:0006325">
    <property type="term" value="P:chromatin organization"/>
    <property type="evidence" value="ECO:0007669"/>
    <property type="project" value="UniProtKB-KW"/>
</dbReference>
<sequence>MLYHEISQDQSFPEYENGFQVGMRLEGIDPRHPSVFCVLSVAENWPMPKEFQVGMKLEAVDRKNPSLVCVATIADIVEDRLLVHFDNWDDIYDYWCDVNSPYVQPVGWCQENGRTLIAPQGYPDPENFSWTEYLEATQTSAVPAKVFKMRSPHGFLPNMKLEVVDKRNPRLIRVATIIAVDDQRLKSADPGQKQRPNSTAVKHCLGDESGPPIWSHCQHSLDKASVAAKAKEGRQLLRQWQQQQSDGGGTFP</sequence>
<keyword evidence="9" id="KW-0539">Nucleus</keyword>
<dbReference type="PANTHER" id="PTHR12247:SF78">
    <property type="entry name" value="LETHAL(3)MALIGNANT BRAIN TUMOR-LIKE PROTEIN 4"/>
    <property type="match status" value="1"/>
</dbReference>
<evidence type="ECO:0000256" key="5">
    <source>
        <dbReference type="ARBA" id="ARBA00022833"/>
    </source>
</evidence>
<reference evidence="12" key="1">
    <citation type="journal article" date="2013" name="Science">
        <title>Comparative analysis of bat genomes provides insight into the evolution of flight and immunity.</title>
        <authorList>
            <person name="Zhang G."/>
            <person name="Cowled C."/>
            <person name="Shi Z."/>
            <person name="Huang Z."/>
            <person name="Bishop-Lilly K.A."/>
            <person name="Fang X."/>
            <person name="Wynne J.W."/>
            <person name="Xiong Z."/>
            <person name="Baker M.L."/>
            <person name="Zhao W."/>
            <person name="Tachedjian M."/>
            <person name="Zhu Y."/>
            <person name="Zhou P."/>
            <person name="Jiang X."/>
            <person name="Ng J."/>
            <person name="Yang L."/>
            <person name="Wu L."/>
            <person name="Xiao J."/>
            <person name="Feng Y."/>
            <person name="Chen Y."/>
            <person name="Sun X."/>
            <person name="Zhang Y."/>
            <person name="Marsh G.A."/>
            <person name="Crameri G."/>
            <person name="Broder C.C."/>
            <person name="Frey K.G."/>
            <person name="Wang L.F."/>
            <person name="Wang J."/>
        </authorList>
    </citation>
    <scope>NUCLEOTIDE SEQUENCE [LARGE SCALE GENOMIC DNA]</scope>
</reference>
<dbReference type="GO" id="GO:0042393">
    <property type="term" value="F:histone binding"/>
    <property type="evidence" value="ECO:0007669"/>
    <property type="project" value="TreeGrafter"/>
</dbReference>
<dbReference type="GO" id="GO:0045892">
    <property type="term" value="P:negative regulation of DNA-templated transcription"/>
    <property type="evidence" value="ECO:0007669"/>
    <property type="project" value="TreeGrafter"/>
</dbReference>
<protein>
    <submittedName>
        <fullName evidence="11">Lethal(3)malignant brain tumor-like protein 4</fullName>
    </submittedName>
</protein>
<keyword evidence="2" id="KW-0479">Metal-binding</keyword>
<dbReference type="Pfam" id="PF02820">
    <property type="entry name" value="MBT"/>
    <property type="match status" value="2"/>
</dbReference>
<dbReference type="SMART" id="SM00561">
    <property type="entry name" value="MBT"/>
    <property type="match status" value="2"/>
</dbReference>
<organism evidence="11 12">
    <name type="scientific">Myotis davidii</name>
    <name type="common">David's myotis</name>
    <dbReference type="NCBI Taxonomy" id="225400"/>
    <lineage>
        <taxon>Eukaryota</taxon>
        <taxon>Metazoa</taxon>
        <taxon>Chordata</taxon>
        <taxon>Craniata</taxon>
        <taxon>Vertebrata</taxon>
        <taxon>Euteleostomi</taxon>
        <taxon>Mammalia</taxon>
        <taxon>Eutheria</taxon>
        <taxon>Laurasiatheria</taxon>
        <taxon>Chiroptera</taxon>
        <taxon>Yangochiroptera</taxon>
        <taxon>Vespertilionidae</taxon>
        <taxon>Myotis</taxon>
    </lineage>
</organism>
<keyword evidence="6" id="KW-0156">Chromatin regulator</keyword>
<dbReference type="InterPro" id="IPR050548">
    <property type="entry name" value="PcG_chromatin_remod_factors"/>
</dbReference>
<dbReference type="Gene3D" id="2.30.30.140">
    <property type="match status" value="3"/>
</dbReference>
<dbReference type="GO" id="GO:0005634">
    <property type="term" value="C:nucleus"/>
    <property type="evidence" value="ECO:0007669"/>
    <property type="project" value="UniProtKB-SubCell"/>
</dbReference>
<dbReference type="CDD" id="cd20136">
    <property type="entry name" value="MBT_L3MBTL4_rpt2"/>
    <property type="match status" value="1"/>
</dbReference>
<keyword evidence="7" id="KW-0805">Transcription regulation</keyword>
<accession>L5M1N4</accession>
<feature type="repeat" description="MBT" evidence="10">
    <location>
        <begin position="128"/>
        <end position="225"/>
    </location>
</feature>
<evidence type="ECO:0000313" key="12">
    <source>
        <dbReference type="Proteomes" id="UP000010556"/>
    </source>
</evidence>
<keyword evidence="8" id="KW-0804">Transcription</keyword>
<name>L5M1N4_MYODS</name>
<keyword evidence="12" id="KW-1185">Reference proteome</keyword>
<dbReference type="GO" id="GO:0003682">
    <property type="term" value="F:chromatin binding"/>
    <property type="evidence" value="ECO:0007669"/>
    <property type="project" value="TreeGrafter"/>
</dbReference>
<dbReference type="eggNOG" id="KOG3766">
    <property type="taxonomic scope" value="Eukaryota"/>
</dbReference>
<evidence type="ECO:0000256" key="2">
    <source>
        <dbReference type="ARBA" id="ARBA00022723"/>
    </source>
</evidence>
<dbReference type="GO" id="GO:0008270">
    <property type="term" value="F:zinc ion binding"/>
    <property type="evidence" value="ECO:0007669"/>
    <property type="project" value="UniProtKB-KW"/>
</dbReference>
<keyword evidence="4" id="KW-0863">Zinc-finger</keyword>
<feature type="repeat" description="MBT" evidence="10">
    <location>
        <begin position="19"/>
        <end position="119"/>
    </location>
</feature>
<dbReference type="PANTHER" id="PTHR12247">
    <property type="entry name" value="POLYCOMB GROUP PROTEIN"/>
    <property type="match status" value="1"/>
</dbReference>
<evidence type="ECO:0000256" key="3">
    <source>
        <dbReference type="ARBA" id="ARBA00022737"/>
    </source>
</evidence>
<evidence type="ECO:0000313" key="11">
    <source>
        <dbReference type="EMBL" id="ELK31618.1"/>
    </source>
</evidence>
<comment type="subcellular location">
    <subcellularLocation>
        <location evidence="1">Nucleus</location>
    </subcellularLocation>
</comment>
<evidence type="ECO:0000256" key="7">
    <source>
        <dbReference type="ARBA" id="ARBA00023015"/>
    </source>
</evidence>
<dbReference type="InterPro" id="IPR004092">
    <property type="entry name" value="Mbt"/>
</dbReference>
<keyword evidence="3" id="KW-0677">Repeat</keyword>
<gene>
    <name evidence="11" type="ORF">MDA_GLEAN10025274</name>
</gene>
<evidence type="ECO:0000256" key="10">
    <source>
        <dbReference type="PROSITE-ProRule" id="PRU00459"/>
    </source>
</evidence>
<proteinExistence type="predicted"/>
<evidence type="ECO:0000256" key="8">
    <source>
        <dbReference type="ARBA" id="ARBA00023163"/>
    </source>
</evidence>
<dbReference type="EMBL" id="KB105967">
    <property type="protein sequence ID" value="ELK31618.1"/>
    <property type="molecule type" value="Genomic_DNA"/>
</dbReference>
<evidence type="ECO:0000256" key="6">
    <source>
        <dbReference type="ARBA" id="ARBA00022853"/>
    </source>
</evidence>
<evidence type="ECO:0000256" key="9">
    <source>
        <dbReference type="ARBA" id="ARBA00023242"/>
    </source>
</evidence>
<evidence type="ECO:0000256" key="4">
    <source>
        <dbReference type="ARBA" id="ARBA00022771"/>
    </source>
</evidence>
<dbReference type="AlphaFoldDB" id="L5M1N4"/>
<dbReference type="Proteomes" id="UP000010556">
    <property type="component" value="Unassembled WGS sequence"/>
</dbReference>